<dbReference type="Proteomes" id="UP000323506">
    <property type="component" value="Chromosome A11"/>
</dbReference>
<dbReference type="EMBL" id="CM017698">
    <property type="protein sequence ID" value="TYG95453.1"/>
    <property type="molecule type" value="Genomic_DNA"/>
</dbReference>
<accession>A0A5D2EPJ4</accession>
<gene>
    <name evidence="1" type="ORF">ES288_A11G269300v1</name>
</gene>
<evidence type="ECO:0000313" key="1">
    <source>
        <dbReference type="EMBL" id="TYG95453.1"/>
    </source>
</evidence>
<keyword evidence="2" id="KW-1185">Reference proteome</keyword>
<reference evidence="1 2" key="1">
    <citation type="submission" date="2019-06" db="EMBL/GenBank/DDBJ databases">
        <title>WGS assembly of Gossypium darwinii.</title>
        <authorList>
            <person name="Chen Z.J."/>
            <person name="Sreedasyam A."/>
            <person name="Ando A."/>
            <person name="Song Q."/>
            <person name="De L."/>
            <person name="Hulse-Kemp A."/>
            <person name="Ding M."/>
            <person name="Ye W."/>
            <person name="Kirkbride R."/>
            <person name="Jenkins J."/>
            <person name="Plott C."/>
            <person name="Lovell J."/>
            <person name="Lin Y.-M."/>
            <person name="Vaughn R."/>
            <person name="Liu B."/>
            <person name="Li W."/>
            <person name="Simpson S."/>
            <person name="Scheffler B."/>
            <person name="Saski C."/>
            <person name="Grover C."/>
            <person name="Hu G."/>
            <person name="Conover J."/>
            <person name="Carlson J."/>
            <person name="Shu S."/>
            <person name="Boston L."/>
            <person name="Williams M."/>
            <person name="Peterson D."/>
            <person name="Mcgee K."/>
            <person name="Jones D."/>
            <person name="Wendel J."/>
            <person name="Stelly D."/>
            <person name="Grimwood J."/>
            <person name="Schmutz J."/>
        </authorList>
    </citation>
    <scope>NUCLEOTIDE SEQUENCE [LARGE SCALE GENOMIC DNA]</scope>
    <source>
        <strain evidence="1">1808015.09</strain>
    </source>
</reference>
<organism evidence="1 2">
    <name type="scientific">Gossypium darwinii</name>
    <name type="common">Darwin's cotton</name>
    <name type="synonym">Gossypium barbadense var. darwinii</name>
    <dbReference type="NCBI Taxonomy" id="34276"/>
    <lineage>
        <taxon>Eukaryota</taxon>
        <taxon>Viridiplantae</taxon>
        <taxon>Streptophyta</taxon>
        <taxon>Embryophyta</taxon>
        <taxon>Tracheophyta</taxon>
        <taxon>Spermatophyta</taxon>
        <taxon>Magnoliopsida</taxon>
        <taxon>eudicotyledons</taxon>
        <taxon>Gunneridae</taxon>
        <taxon>Pentapetalae</taxon>
        <taxon>rosids</taxon>
        <taxon>malvids</taxon>
        <taxon>Malvales</taxon>
        <taxon>Malvaceae</taxon>
        <taxon>Malvoideae</taxon>
        <taxon>Gossypium</taxon>
    </lineage>
</organism>
<evidence type="ECO:0000313" key="2">
    <source>
        <dbReference type="Proteomes" id="UP000323506"/>
    </source>
</evidence>
<name>A0A5D2EPJ4_GOSDA</name>
<sequence length="101" mass="11562">NYHIALFQLSSRVRDKRTRTVEVFHKRLTIDNNSSPEHSLQLSLYCALQRATLLKISKGTTESFPSPDSLVLRMLVLRTSDCPSPTLIAQPESRQLMRSTY</sequence>
<proteinExistence type="predicted"/>
<protein>
    <submittedName>
        <fullName evidence="1">Uncharacterized protein</fullName>
    </submittedName>
</protein>
<dbReference type="AlphaFoldDB" id="A0A5D2EPJ4"/>
<feature type="non-terminal residue" evidence="1">
    <location>
        <position position="1"/>
    </location>
</feature>